<comment type="similarity">
    <text evidence="1">Belongs to the bacterial ribosomal protein bL32 family.</text>
</comment>
<feature type="repeat" description="WD" evidence="6">
    <location>
        <begin position="235"/>
        <end position="276"/>
    </location>
</feature>
<evidence type="ECO:0000313" key="8">
    <source>
        <dbReference type="Proteomes" id="UP001244011"/>
    </source>
</evidence>
<dbReference type="GO" id="GO:0005634">
    <property type="term" value="C:nucleus"/>
    <property type="evidence" value="ECO:0007669"/>
    <property type="project" value="TreeGrafter"/>
</dbReference>
<dbReference type="NCBIfam" id="TIGR01031">
    <property type="entry name" value="rpmF_bact"/>
    <property type="match status" value="1"/>
</dbReference>
<dbReference type="GO" id="GO:0015934">
    <property type="term" value="C:large ribosomal subunit"/>
    <property type="evidence" value="ECO:0007669"/>
    <property type="project" value="InterPro"/>
</dbReference>
<keyword evidence="2 6" id="KW-0853">WD repeat</keyword>
<keyword evidence="5" id="KW-0687">Ribonucleoprotein</keyword>
<dbReference type="PROSITE" id="PS50294">
    <property type="entry name" value="WD_REPEATS_REGION"/>
    <property type="match status" value="1"/>
</dbReference>
<dbReference type="SUPFAM" id="SSF50978">
    <property type="entry name" value="WD40 repeat-like"/>
    <property type="match status" value="1"/>
</dbReference>
<dbReference type="Pfam" id="PF01783">
    <property type="entry name" value="Ribosomal_L32p"/>
    <property type="match status" value="1"/>
</dbReference>
<dbReference type="Pfam" id="PF00400">
    <property type="entry name" value="WD40"/>
    <property type="match status" value="3"/>
</dbReference>
<evidence type="ECO:0000313" key="7">
    <source>
        <dbReference type="EMBL" id="KAK1772280.1"/>
    </source>
</evidence>
<organism evidence="7 8">
    <name type="scientific">Phialemonium atrogriseum</name>
    <dbReference type="NCBI Taxonomy" id="1093897"/>
    <lineage>
        <taxon>Eukaryota</taxon>
        <taxon>Fungi</taxon>
        <taxon>Dikarya</taxon>
        <taxon>Ascomycota</taxon>
        <taxon>Pezizomycotina</taxon>
        <taxon>Sordariomycetes</taxon>
        <taxon>Sordariomycetidae</taxon>
        <taxon>Cephalothecales</taxon>
        <taxon>Cephalothecaceae</taxon>
        <taxon>Phialemonium</taxon>
    </lineage>
</organism>
<dbReference type="PANTHER" id="PTHR44090">
    <property type="entry name" value="WD REPEAT-CONTAINING PROTEIN 61"/>
    <property type="match status" value="1"/>
</dbReference>
<evidence type="ECO:0008006" key="9">
    <source>
        <dbReference type="Google" id="ProtNLM"/>
    </source>
</evidence>
<dbReference type="Gene3D" id="2.130.10.10">
    <property type="entry name" value="YVTN repeat-like/Quinoprotein amine dehydrogenase"/>
    <property type="match status" value="1"/>
</dbReference>
<reference evidence="7" key="1">
    <citation type="submission" date="2023-06" db="EMBL/GenBank/DDBJ databases">
        <title>Genome-scale phylogeny and comparative genomics of the fungal order Sordariales.</title>
        <authorList>
            <consortium name="Lawrence Berkeley National Laboratory"/>
            <person name="Hensen N."/>
            <person name="Bonometti L."/>
            <person name="Westerberg I."/>
            <person name="Brannstrom I.O."/>
            <person name="Guillou S."/>
            <person name="Cros-Aarteil S."/>
            <person name="Calhoun S."/>
            <person name="Haridas S."/>
            <person name="Kuo A."/>
            <person name="Mondo S."/>
            <person name="Pangilinan J."/>
            <person name="Riley R."/>
            <person name="Labutti K."/>
            <person name="Andreopoulos B."/>
            <person name="Lipzen A."/>
            <person name="Chen C."/>
            <person name="Yanf M."/>
            <person name="Daum C."/>
            <person name="Ng V."/>
            <person name="Clum A."/>
            <person name="Steindorff A."/>
            <person name="Ohm R."/>
            <person name="Martin F."/>
            <person name="Silar P."/>
            <person name="Natvig D."/>
            <person name="Lalanne C."/>
            <person name="Gautier V."/>
            <person name="Ament-Velasquez S.L."/>
            <person name="Kruys A."/>
            <person name="Hutchinson M.I."/>
            <person name="Powell A.J."/>
            <person name="Barry K."/>
            <person name="Miller A.N."/>
            <person name="Grigoriev I.V."/>
            <person name="Debuchy R."/>
            <person name="Gladieux P."/>
            <person name="Thoren M.H."/>
            <person name="Johannesson H."/>
        </authorList>
    </citation>
    <scope>NUCLEOTIDE SEQUENCE</scope>
    <source>
        <strain evidence="7">8032-3</strain>
    </source>
</reference>
<dbReference type="InterPro" id="IPR019775">
    <property type="entry name" value="WD40_repeat_CS"/>
</dbReference>
<keyword evidence="4" id="KW-0689">Ribosomal protein</keyword>
<dbReference type="EMBL" id="MU838997">
    <property type="protein sequence ID" value="KAK1772280.1"/>
    <property type="molecule type" value="Genomic_DNA"/>
</dbReference>
<keyword evidence="8" id="KW-1185">Reference proteome</keyword>
<comment type="caution">
    <text evidence="7">The sequence shown here is derived from an EMBL/GenBank/DDBJ whole genome shotgun (WGS) entry which is preliminary data.</text>
</comment>
<protein>
    <recommendedName>
        <fullName evidence="9">Ribosomal protein L32</fullName>
    </recommendedName>
</protein>
<dbReference type="SUPFAM" id="SSF57829">
    <property type="entry name" value="Zn-binding ribosomal proteins"/>
    <property type="match status" value="1"/>
</dbReference>
<proteinExistence type="inferred from homology"/>
<dbReference type="PROSITE" id="PS50082">
    <property type="entry name" value="WD_REPEATS_2"/>
    <property type="match status" value="2"/>
</dbReference>
<dbReference type="GeneID" id="85315533"/>
<dbReference type="GO" id="GO:0003735">
    <property type="term" value="F:structural constituent of ribosome"/>
    <property type="evidence" value="ECO:0007669"/>
    <property type="project" value="InterPro"/>
</dbReference>
<feature type="repeat" description="WD" evidence="6">
    <location>
        <begin position="369"/>
        <end position="410"/>
    </location>
</feature>
<dbReference type="InterPro" id="IPR002677">
    <property type="entry name" value="Ribosomal_bL32"/>
</dbReference>
<evidence type="ECO:0000256" key="6">
    <source>
        <dbReference type="PROSITE-ProRule" id="PRU00221"/>
    </source>
</evidence>
<dbReference type="InterPro" id="IPR036322">
    <property type="entry name" value="WD40_repeat_dom_sf"/>
</dbReference>
<accession>A0AAJ0C8U2</accession>
<evidence type="ECO:0000256" key="5">
    <source>
        <dbReference type="ARBA" id="ARBA00023274"/>
    </source>
</evidence>
<dbReference type="PANTHER" id="PTHR44090:SF1">
    <property type="entry name" value="SUPERKILLER COMPLEX PROTEIN 8"/>
    <property type="match status" value="1"/>
</dbReference>
<name>A0AAJ0C8U2_9PEZI</name>
<dbReference type="AlphaFoldDB" id="A0AAJ0C8U2"/>
<evidence type="ECO:0000256" key="3">
    <source>
        <dbReference type="ARBA" id="ARBA00022737"/>
    </source>
</evidence>
<dbReference type="InterPro" id="IPR011332">
    <property type="entry name" value="Ribosomal_zn-bd"/>
</dbReference>
<dbReference type="PROSITE" id="PS00678">
    <property type="entry name" value="WD_REPEATS_1"/>
    <property type="match status" value="1"/>
</dbReference>
<gene>
    <name evidence="7" type="ORF">QBC33DRAFT_607890</name>
</gene>
<keyword evidence="3" id="KW-0677">Repeat</keyword>
<dbReference type="RefSeq" id="XP_060288493.1">
    <property type="nucleotide sequence ID" value="XM_060432346.1"/>
</dbReference>
<evidence type="ECO:0000256" key="1">
    <source>
        <dbReference type="ARBA" id="ARBA00008560"/>
    </source>
</evidence>
<evidence type="ECO:0000256" key="2">
    <source>
        <dbReference type="ARBA" id="ARBA00022574"/>
    </source>
</evidence>
<evidence type="ECO:0000256" key="4">
    <source>
        <dbReference type="ARBA" id="ARBA00022980"/>
    </source>
</evidence>
<dbReference type="Proteomes" id="UP001244011">
    <property type="component" value="Unassembled WGS sequence"/>
</dbReference>
<dbReference type="InterPro" id="IPR051510">
    <property type="entry name" value="SKI8"/>
</dbReference>
<dbReference type="InterPro" id="IPR015943">
    <property type="entry name" value="WD40/YVTN_repeat-like_dom_sf"/>
</dbReference>
<dbReference type="InterPro" id="IPR001680">
    <property type="entry name" value="WD40_rpt"/>
</dbReference>
<dbReference type="SMART" id="SM00320">
    <property type="entry name" value="WD40"/>
    <property type="match status" value="7"/>
</dbReference>
<dbReference type="GO" id="GO:0006412">
    <property type="term" value="P:translation"/>
    <property type="evidence" value="ECO:0007669"/>
    <property type="project" value="InterPro"/>
</dbReference>
<sequence>MALAAPSLRMLPAGSSLLSRILPVAASPTPRLSSALTRQLSLPLFPSIVLAIPASFQLSLPSIPSLLEDIWESVLRAVPKKKTSHMKKRHRQMAGKALKDVTALCKCPACGQSKRMHYLCPHCTTTHITDIFSLAPTPTGLLSASGSSTLHIHSTASPTFPLVQSVNGAHRLGIHHACTSRGGPGRVAVTAGFGGEIKIWTCKEATADEWALWHEIRRGGGGGGETADGTDATADVGKTGDAWAIALSADENYLAVTTHDGKIHVWDLVGKRRIQTYETGSGAGGGSFGLAVDLSRDGRLTASGHQSGAVYVFNNDTGRMVYSLSGLAKPVRAVAFSPGCKRLAAAGDAGIIALYDMEHGEHVGNLSPSGSSNAWITSIDWNGTGEYLLSGSLDGKVRVWDVERGVCVATHSETDKALWSVRWLPKSDKAPVPGMGRGEMFCAAGANRSITFYREATGI</sequence>